<evidence type="ECO:0000313" key="3">
    <source>
        <dbReference type="Proteomes" id="UP001344447"/>
    </source>
</evidence>
<dbReference type="PANTHER" id="PTHR43433:SF5">
    <property type="entry name" value="AB HYDROLASE-1 DOMAIN-CONTAINING PROTEIN"/>
    <property type="match status" value="1"/>
</dbReference>
<organism evidence="2 3">
    <name type="scientific">Dictyostelium firmibasis</name>
    <dbReference type="NCBI Taxonomy" id="79012"/>
    <lineage>
        <taxon>Eukaryota</taxon>
        <taxon>Amoebozoa</taxon>
        <taxon>Evosea</taxon>
        <taxon>Eumycetozoa</taxon>
        <taxon>Dictyostelia</taxon>
        <taxon>Dictyosteliales</taxon>
        <taxon>Dictyosteliaceae</taxon>
        <taxon>Dictyostelium</taxon>
    </lineage>
</organism>
<dbReference type="AlphaFoldDB" id="A0AAN7UCX7"/>
<evidence type="ECO:0000313" key="2">
    <source>
        <dbReference type="EMBL" id="KAK5584518.1"/>
    </source>
</evidence>
<dbReference type="Proteomes" id="UP001344447">
    <property type="component" value="Unassembled WGS sequence"/>
</dbReference>
<dbReference type="SUPFAM" id="SSF53474">
    <property type="entry name" value="alpha/beta-Hydrolases"/>
    <property type="match status" value="1"/>
</dbReference>
<dbReference type="InterPro" id="IPR029058">
    <property type="entry name" value="AB_hydrolase_fold"/>
</dbReference>
<sequence>MENIKIIKEYIEIGKNRNGNENEKSFKLYYESYGEIDAPIKIIFIAGFMSSGKNDYYKQVEFFMKQELINKCYQIVIFDNRGSGNSGIPNKFSTFEMAMDMIELMDHLGWDSAHIIGLSMGGMIALELATIIPPERIRTLTLGVTHAGHTMTPIKGTLAVIKSIFTSDPIKKSQTTIDSLYSKEYLLKPSIDDPNKSNKELITDIFLDRLKTSKKPSLNATMGHFKTVLTHYISESKLNFISTQKFPIQIITGTNDHLVNPKNSFYLKSKLNPTEFIVFKGCGHAINTEKLNDFNILIQSHINRFLPDKNILNQYL</sequence>
<dbReference type="Gene3D" id="3.40.50.1820">
    <property type="entry name" value="alpha/beta hydrolase"/>
    <property type="match status" value="1"/>
</dbReference>
<protein>
    <recommendedName>
        <fullName evidence="1">AB hydrolase-1 domain-containing protein</fullName>
    </recommendedName>
</protein>
<comment type="caution">
    <text evidence="2">The sequence shown here is derived from an EMBL/GenBank/DDBJ whole genome shotgun (WGS) entry which is preliminary data.</text>
</comment>
<dbReference type="InterPro" id="IPR000073">
    <property type="entry name" value="AB_hydrolase_1"/>
</dbReference>
<name>A0AAN7UCX7_9MYCE</name>
<dbReference type="Pfam" id="PF00561">
    <property type="entry name" value="Abhydrolase_1"/>
    <property type="match status" value="1"/>
</dbReference>
<evidence type="ECO:0000259" key="1">
    <source>
        <dbReference type="Pfam" id="PF00561"/>
    </source>
</evidence>
<dbReference type="PANTHER" id="PTHR43433">
    <property type="entry name" value="HYDROLASE, ALPHA/BETA FOLD FAMILY PROTEIN"/>
    <property type="match status" value="1"/>
</dbReference>
<gene>
    <name evidence="2" type="ORF">RB653_006130</name>
</gene>
<dbReference type="InterPro" id="IPR050471">
    <property type="entry name" value="AB_hydrolase"/>
</dbReference>
<accession>A0AAN7UCX7</accession>
<proteinExistence type="predicted"/>
<feature type="domain" description="AB hydrolase-1" evidence="1">
    <location>
        <begin position="42"/>
        <end position="289"/>
    </location>
</feature>
<keyword evidence="3" id="KW-1185">Reference proteome</keyword>
<dbReference type="EMBL" id="JAVFKY010000001">
    <property type="protein sequence ID" value="KAK5584518.1"/>
    <property type="molecule type" value="Genomic_DNA"/>
</dbReference>
<reference evidence="2 3" key="1">
    <citation type="submission" date="2023-11" db="EMBL/GenBank/DDBJ databases">
        <title>Dfirmibasis_genome.</title>
        <authorList>
            <person name="Edelbroek B."/>
            <person name="Kjellin J."/>
            <person name="Jerlstrom-Hultqvist J."/>
            <person name="Soderbom F."/>
        </authorList>
    </citation>
    <scope>NUCLEOTIDE SEQUENCE [LARGE SCALE GENOMIC DNA]</scope>
    <source>
        <strain evidence="2 3">TNS-C-14</strain>
    </source>
</reference>